<evidence type="ECO:0000313" key="3">
    <source>
        <dbReference type="EMBL" id="NMR21091.1"/>
    </source>
</evidence>
<protein>
    <submittedName>
        <fullName evidence="3">DUF3054 domain-containing protein</fullName>
    </submittedName>
</protein>
<keyword evidence="4" id="KW-1185">Reference proteome</keyword>
<organism evidence="3 4">
    <name type="scientific">Cellulomonas fimi</name>
    <dbReference type="NCBI Taxonomy" id="1708"/>
    <lineage>
        <taxon>Bacteria</taxon>
        <taxon>Bacillati</taxon>
        <taxon>Actinomycetota</taxon>
        <taxon>Actinomycetes</taxon>
        <taxon>Micrococcales</taxon>
        <taxon>Cellulomonadaceae</taxon>
        <taxon>Cellulomonas</taxon>
    </lineage>
</organism>
<feature type="transmembrane region" description="Helical" evidence="2">
    <location>
        <begin position="59"/>
        <end position="76"/>
    </location>
</feature>
<feature type="compositionally biased region" description="Low complexity" evidence="1">
    <location>
        <begin position="1"/>
        <end position="13"/>
    </location>
</feature>
<keyword evidence="2" id="KW-1133">Transmembrane helix</keyword>
<sequence>MAATTSHSPTAPAEPRSGPPRRVRAGLAAAADAVGVLVFAVAGRASHSGDDALADVARIAWPFLAALVVAWVVTRAWRAPAQLWPRGVAIWALTWGLGMVLRGLAGDGRAPAFLAVAAAALGLLIIGWRGVVVGISAARRRTGPPAGSGPGAARR</sequence>
<evidence type="ECO:0000256" key="1">
    <source>
        <dbReference type="SAM" id="MobiDB-lite"/>
    </source>
</evidence>
<accession>A0A7Y0QHF4</accession>
<feature type="region of interest" description="Disordered" evidence="1">
    <location>
        <begin position="1"/>
        <end position="21"/>
    </location>
</feature>
<keyword evidence="2" id="KW-0812">Transmembrane</keyword>
<proteinExistence type="predicted"/>
<evidence type="ECO:0000256" key="2">
    <source>
        <dbReference type="SAM" id="Phobius"/>
    </source>
</evidence>
<keyword evidence="2" id="KW-0472">Membrane</keyword>
<feature type="transmembrane region" description="Helical" evidence="2">
    <location>
        <begin position="111"/>
        <end position="131"/>
    </location>
</feature>
<dbReference type="Pfam" id="PF11255">
    <property type="entry name" value="DUF3054"/>
    <property type="match status" value="1"/>
</dbReference>
<name>A0A7Y0QHF4_CELFI</name>
<dbReference type="EMBL" id="JABCJJ010000023">
    <property type="protein sequence ID" value="NMR21091.1"/>
    <property type="molecule type" value="Genomic_DNA"/>
</dbReference>
<dbReference type="AlphaFoldDB" id="A0A7Y0QHF4"/>
<reference evidence="3 4" key="1">
    <citation type="submission" date="2020-04" db="EMBL/GenBank/DDBJ databases">
        <title>Sequencing and Assembly of C. fimi.</title>
        <authorList>
            <person name="Ramsey A.R."/>
        </authorList>
    </citation>
    <scope>NUCLEOTIDE SEQUENCE [LARGE SCALE GENOMIC DNA]</scope>
    <source>
        <strain evidence="3 4">SB</strain>
    </source>
</reference>
<dbReference type="Proteomes" id="UP000562124">
    <property type="component" value="Unassembled WGS sequence"/>
</dbReference>
<dbReference type="RefSeq" id="WP_169325470.1">
    <property type="nucleotide sequence ID" value="NZ_JABCJJ010000023.1"/>
</dbReference>
<comment type="caution">
    <text evidence="3">The sequence shown here is derived from an EMBL/GenBank/DDBJ whole genome shotgun (WGS) entry which is preliminary data.</text>
</comment>
<gene>
    <name evidence="3" type="ORF">HIR71_12810</name>
</gene>
<dbReference type="InterPro" id="IPR021414">
    <property type="entry name" value="DUF3054"/>
</dbReference>
<evidence type="ECO:0000313" key="4">
    <source>
        <dbReference type="Proteomes" id="UP000562124"/>
    </source>
</evidence>
<feature type="transmembrane region" description="Helical" evidence="2">
    <location>
        <begin position="25"/>
        <end position="47"/>
    </location>
</feature>
<feature type="transmembrane region" description="Helical" evidence="2">
    <location>
        <begin position="88"/>
        <end position="105"/>
    </location>
</feature>